<evidence type="ECO:0000313" key="8">
    <source>
        <dbReference type="EMBL" id="MDR5906832.1"/>
    </source>
</evidence>
<dbReference type="CDD" id="cd13127">
    <property type="entry name" value="MATE_tuaB_like"/>
    <property type="match status" value="1"/>
</dbReference>
<keyword evidence="6 7" id="KW-0472">Membrane</keyword>
<comment type="subcellular location">
    <subcellularLocation>
        <location evidence="1">Cell membrane</location>
        <topology evidence="1">Multi-pass membrane protein</topology>
    </subcellularLocation>
</comment>
<feature type="transmembrane region" description="Helical" evidence="7">
    <location>
        <begin position="40"/>
        <end position="57"/>
    </location>
</feature>
<organism evidence="8 9">
    <name type="scientific">Franzmannia qiaohouensis</name>
    <dbReference type="NCBI Taxonomy" id="1329370"/>
    <lineage>
        <taxon>Bacteria</taxon>
        <taxon>Pseudomonadati</taxon>
        <taxon>Pseudomonadota</taxon>
        <taxon>Gammaproteobacteria</taxon>
        <taxon>Oceanospirillales</taxon>
        <taxon>Halomonadaceae</taxon>
        <taxon>Franzmannia</taxon>
    </lineage>
</organism>
<gene>
    <name evidence="8" type="ORF">QC821_16250</name>
</gene>
<dbReference type="Pfam" id="PF13440">
    <property type="entry name" value="Polysacc_synt_3"/>
    <property type="match status" value="1"/>
</dbReference>
<feature type="transmembrane region" description="Helical" evidence="7">
    <location>
        <begin position="435"/>
        <end position="456"/>
    </location>
</feature>
<comment type="caution">
    <text evidence="8">The sequence shown here is derived from an EMBL/GenBank/DDBJ whole genome shotgun (WGS) entry which is preliminary data.</text>
</comment>
<feature type="transmembrane region" description="Helical" evidence="7">
    <location>
        <begin position="226"/>
        <end position="246"/>
    </location>
</feature>
<feature type="transmembrane region" description="Helical" evidence="7">
    <location>
        <begin position="286"/>
        <end position="305"/>
    </location>
</feature>
<keyword evidence="5 7" id="KW-1133">Transmembrane helix</keyword>
<feature type="transmembrane region" description="Helical" evidence="7">
    <location>
        <begin position="169"/>
        <end position="189"/>
    </location>
</feature>
<evidence type="ECO:0000256" key="7">
    <source>
        <dbReference type="SAM" id="Phobius"/>
    </source>
</evidence>
<keyword evidence="9" id="KW-1185">Reference proteome</keyword>
<feature type="transmembrane region" description="Helical" evidence="7">
    <location>
        <begin position="320"/>
        <end position="340"/>
    </location>
</feature>
<evidence type="ECO:0000313" key="9">
    <source>
        <dbReference type="Proteomes" id="UP001251374"/>
    </source>
</evidence>
<protein>
    <submittedName>
        <fullName evidence="8">Lipopolysaccharide biosynthesis protein</fullName>
    </submittedName>
</protein>
<keyword evidence="4 7" id="KW-0812">Transmembrane</keyword>
<feature type="transmembrane region" description="Helical" evidence="7">
    <location>
        <begin position="78"/>
        <end position="98"/>
    </location>
</feature>
<accession>A0ABU1HH69</accession>
<evidence type="ECO:0000256" key="4">
    <source>
        <dbReference type="ARBA" id="ARBA00022692"/>
    </source>
</evidence>
<proteinExistence type="inferred from homology"/>
<evidence type="ECO:0000256" key="2">
    <source>
        <dbReference type="ARBA" id="ARBA00007430"/>
    </source>
</evidence>
<feature type="transmembrane region" description="Helical" evidence="7">
    <location>
        <begin position="376"/>
        <end position="397"/>
    </location>
</feature>
<evidence type="ECO:0000256" key="1">
    <source>
        <dbReference type="ARBA" id="ARBA00004651"/>
    </source>
</evidence>
<dbReference type="Proteomes" id="UP001251374">
    <property type="component" value="Unassembled WGS sequence"/>
</dbReference>
<comment type="similarity">
    <text evidence="2">Belongs to the polysaccharide synthase family.</text>
</comment>
<feature type="transmembrane region" description="Helical" evidence="7">
    <location>
        <begin position="110"/>
        <end position="134"/>
    </location>
</feature>
<evidence type="ECO:0000256" key="3">
    <source>
        <dbReference type="ARBA" id="ARBA00022475"/>
    </source>
</evidence>
<dbReference type="InterPro" id="IPR050833">
    <property type="entry name" value="Poly_Biosynth_Transport"/>
</dbReference>
<name>A0ABU1HH69_9GAMM</name>
<dbReference type="PANTHER" id="PTHR30250">
    <property type="entry name" value="PST FAMILY PREDICTED COLANIC ACID TRANSPORTER"/>
    <property type="match status" value="1"/>
</dbReference>
<dbReference type="RefSeq" id="WP_309723747.1">
    <property type="nucleotide sequence ID" value="NZ_JARWAM010000012.1"/>
</dbReference>
<reference evidence="8 9" key="1">
    <citation type="submission" date="2023-04" db="EMBL/GenBank/DDBJ databases">
        <title>A long-awaited taxogenomic arrangement of the family Halomonadaceae.</title>
        <authorList>
            <person name="De La Haba R."/>
            <person name="Chuvochina M."/>
            <person name="Wittouck S."/>
            <person name="Arahal D.R."/>
            <person name="Sanchez-Porro C."/>
            <person name="Hugenholtz P."/>
            <person name="Ventosa A."/>
        </authorList>
    </citation>
    <scope>NUCLEOTIDE SEQUENCE [LARGE SCALE GENOMIC DNA]</scope>
    <source>
        <strain evidence="8 9">DSM 26770</strain>
    </source>
</reference>
<dbReference type="EMBL" id="JARWAM010000012">
    <property type="protein sequence ID" value="MDR5906832.1"/>
    <property type="molecule type" value="Genomic_DNA"/>
</dbReference>
<evidence type="ECO:0000256" key="5">
    <source>
        <dbReference type="ARBA" id="ARBA00022989"/>
    </source>
</evidence>
<sequence>MLKNRTMAGVLWNFLEQLSKRGISIAVTLLLARLLLPEDFGLLAMMSVFVTIASVLMDSGLKQAVIRKKNAQQADYNTAFYANILVGILSYSILYISAPWISSFYDEPRLVLLIRVAGLLVIINSFQIVQSAILSRKLNFKAQLQASVPASILSGSFAVFLAYNGAGVWALVAQMMLSGLLLTIFLWRLQSWRPSLTFSWSSFKEMYSFGYKLFLASLLSHFTKNIYVLTIGSVFGTAVAGLYYFAYRLKELVVSQLVSAVQKVTFPALATMQDDNVRLKKSYRKVLRATTFVLFPCILLTASLAEPLFEFALPERWLDASIYLQIMFLASMLYPLHAINLNILKVKGRTDIYLGISVFRKFFTFFVLFISYRYGVVGILVGQIFLSIFAYIPNSYYSHKLIGYSVREQLADCASSFILSAVIFSGIYFSVQHLVWSPLVKLLFFAPLGVMLYIGLAKIFKVKAYKQIEELVRSRLKIRGIGRKYV</sequence>
<keyword evidence="3" id="KW-1003">Cell membrane</keyword>
<evidence type="ECO:0000256" key="6">
    <source>
        <dbReference type="ARBA" id="ARBA00023136"/>
    </source>
</evidence>
<dbReference type="PANTHER" id="PTHR30250:SF10">
    <property type="entry name" value="LIPOPOLYSACCHARIDE BIOSYNTHESIS PROTEIN WZXC"/>
    <property type="match status" value="1"/>
</dbReference>